<comment type="caution">
    <text evidence="1">The sequence shown here is derived from an EMBL/GenBank/DDBJ whole genome shotgun (WGS) entry which is preliminary data.</text>
</comment>
<name>A0ABN0X1Z4_9ACTN</name>
<gene>
    <name evidence="1" type="ORF">GCM10010319_32720</name>
</gene>
<sequence>MADVPVDGRRVAVRVRLRRLVCPTRGCRHTFREQVPGVLERYQRRTLGMAGSAQADEPTTYTCQDGYEPTNSSEVRGFNCTGDRFPDGAKAFMDMKNLDKTFVCDRVIMVGNPRNLNGDGCSRVAWEVGT</sequence>
<accession>A0ABN0X1Z4</accession>
<protein>
    <submittedName>
        <fullName evidence="1">Uncharacterized protein</fullName>
    </submittedName>
</protein>
<organism evidence="1 2">
    <name type="scientific">Streptomyces blastmyceticus</name>
    <dbReference type="NCBI Taxonomy" id="68180"/>
    <lineage>
        <taxon>Bacteria</taxon>
        <taxon>Bacillati</taxon>
        <taxon>Actinomycetota</taxon>
        <taxon>Actinomycetes</taxon>
        <taxon>Kitasatosporales</taxon>
        <taxon>Streptomycetaceae</taxon>
        <taxon>Streptomyces</taxon>
    </lineage>
</organism>
<evidence type="ECO:0000313" key="1">
    <source>
        <dbReference type="EMBL" id="GAA0353044.1"/>
    </source>
</evidence>
<dbReference type="Proteomes" id="UP001500063">
    <property type="component" value="Unassembled WGS sequence"/>
</dbReference>
<reference evidence="1 2" key="1">
    <citation type="journal article" date="2019" name="Int. J. Syst. Evol. Microbiol.">
        <title>The Global Catalogue of Microorganisms (GCM) 10K type strain sequencing project: providing services to taxonomists for standard genome sequencing and annotation.</title>
        <authorList>
            <consortium name="The Broad Institute Genomics Platform"/>
            <consortium name="The Broad Institute Genome Sequencing Center for Infectious Disease"/>
            <person name="Wu L."/>
            <person name="Ma J."/>
        </authorList>
    </citation>
    <scope>NUCLEOTIDE SEQUENCE [LARGE SCALE GENOMIC DNA]</scope>
    <source>
        <strain evidence="1 2">JCM 4565</strain>
    </source>
</reference>
<dbReference type="EMBL" id="BAAABW010000017">
    <property type="protein sequence ID" value="GAA0353044.1"/>
    <property type="molecule type" value="Genomic_DNA"/>
</dbReference>
<proteinExistence type="predicted"/>
<keyword evidence="2" id="KW-1185">Reference proteome</keyword>
<evidence type="ECO:0000313" key="2">
    <source>
        <dbReference type="Proteomes" id="UP001500063"/>
    </source>
</evidence>